<evidence type="ECO:0000313" key="2">
    <source>
        <dbReference type="EMBL" id="BES95943.1"/>
    </source>
</evidence>
<keyword evidence="3" id="KW-1185">Reference proteome</keyword>
<sequence>MTTKGRHRLIPPLHQPHLSDTENKREEVNLLWGSRRVAGIADRQAQGSSDKRIPIADSISPHVCEPFHRFELL</sequence>
<dbReference type="EMBL" id="AP028914">
    <property type="protein sequence ID" value="BES95943.1"/>
    <property type="molecule type" value="Genomic_DNA"/>
</dbReference>
<proteinExistence type="predicted"/>
<protein>
    <submittedName>
        <fullName evidence="2">Uncharacterized protein</fullName>
    </submittedName>
</protein>
<feature type="region of interest" description="Disordered" evidence="1">
    <location>
        <begin position="1"/>
        <end position="22"/>
    </location>
</feature>
<gene>
    <name evidence="2" type="ORF">NTJ_08752</name>
</gene>
<organism evidence="2 3">
    <name type="scientific">Nesidiocoris tenuis</name>
    <dbReference type="NCBI Taxonomy" id="355587"/>
    <lineage>
        <taxon>Eukaryota</taxon>
        <taxon>Metazoa</taxon>
        <taxon>Ecdysozoa</taxon>
        <taxon>Arthropoda</taxon>
        <taxon>Hexapoda</taxon>
        <taxon>Insecta</taxon>
        <taxon>Pterygota</taxon>
        <taxon>Neoptera</taxon>
        <taxon>Paraneoptera</taxon>
        <taxon>Hemiptera</taxon>
        <taxon>Heteroptera</taxon>
        <taxon>Panheteroptera</taxon>
        <taxon>Cimicomorpha</taxon>
        <taxon>Miridae</taxon>
        <taxon>Dicyphina</taxon>
        <taxon>Nesidiocoris</taxon>
    </lineage>
</organism>
<name>A0ABN7AVB2_9HEMI</name>
<reference evidence="2 3" key="1">
    <citation type="submission" date="2023-09" db="EMBL/GenBank/DDBJ databases">
        <title>Nesidiocoris tenuis whole genome shotgun sequence.</title>
        <authorList>
            <person name="Shibata T."/>
            <person name="Shimoda M."/>
            <person name="Kobayashi T."/>
            <person name="Uehara T."/>
        </authorList>
    </citation>
    <scope>NUCLEOTIDE SEQUENCE [LARGE SCALE GENOMIC DNA]</scope>
    <source>
        <strain evidence="2 3">Japan</strain>
    </source>
</reference>
<dbReference type="Proteomes" id="UP001307889">
    <property type="component" value="Chromosome 6"/>
</dbReference>
<accession>A0ABN7AVB2</accession>
<evidence type="ECO:0000313" key="3">
    <source>
        <dbReference type="Proteomes" id="UP001307889"/>
    </source>
</evidence>
<evidence type="ECO:0000256" key="1">
    <source>
        <dbReference type="SAM" id="MobiDB-lite"/>
    </source>
</evidence>